<name>A0A150SNQ9_SORCE</name>
<evidence type="ECO:0000313" key="2">
    <source>
        <dbReference type="EMBL" id="KYF94000.1"/>
    </source>
</evidence>
<dbReference type="EMBL" id="JEMC01001777">
    <property type="protein sequence ID" value="KYF94000.1"/>
    <property type="molecule type" value="Genomic_DNA"/>
</dbReference>
<proteinExistence type="predicted"/>
<gene>
    <name evidence="2" type="ORF">BE18_09520</name>
</gene>
<dbReference type="Proteomes" id="UP000075515">
    <property type="component" value="Unassembled WGS sequence"/>
</dbReference>
<protein>
    <submittedName>
        <fullName evidence="2">Uncharacterized protein</fullName>
    </submittedName>
</protein>
<evidence type="ECO:0000256" key="1">
    <source>
        <dbReference type="SAM" id="MobiDB-lite"/>
    </source>
</evidence>
<accession>A0A150SNQ9</accession>
<comment type="caution">
    <text evidence="2">The sequence shown here is derived from an EMBL/GenBank/DDBJ whole genome shotgun (WGS) entry which is preliminary data.</text>
</comment>
<dbReference type="AlphaFoldDB" id="A0A150SNQ9"/>
<sequence length="201" mass="19963">MTLSPRHISWAIGTVALLVHAGCGGAVIMDGGGDGAGGAGGAGSTTTASVGPSPTPHPPTPDPPPTTSGSPSPEVSAIVYGDATVTIRIATLALSCSDPDARPTFSPCSDWWNLELSMPASMLAVGEVDTASGDFTLYGMSSRADCSSTGAATGGGDAAFGRLTITAIEPTSVTFELDGAGALLLDQDPNGRYVAPRCPAR</sequence>
<reference evidence="2 3" key="1">
    <citation type="submission" date="2014-02" db="EMBL/GenBank/DDBJ databases">
        <title>The small core and large imbalanced accessory genome model reveals a collaborative survival strategy of Sorangium cellulosum strains in nature.</title>
        <authorList>
            <person name="Han K."/>
            <person name="Peng R."/>
            <person name="Blom J."/>
            <person name="Li Y.-Z."/>
        </authorList>
    </citation>
    <scope>NUCLEOTIDE SEQUENCE [LARGE SCALE GENOMIC DNA]</scope>
    <source>
        <strain evidence="2 3">So0149</strain>
    </source>
</reference>
<feature type="region of interest" description="Disordered" evidence="1">
    <location>
        <begin position="37"/>
        <end position="75"/>
    </location>
</feature>
<organism evidence="2 3">
    <name type="scientific">Sorangium cellulosum</name>
    <name type="common">Polyangium cellulosum</name>
    <dbReference type="NCBI Taxonomy" id="56"/>
    <lineage>
        <taxon>Bacteria</taxon>
        <taxon>Pseudomonadati</taxon>
        <taxon>Myxococcota</taxon>
        <taxon>Polyangia</taxon>
        <taxon>Polyangiales</taxon>
        <taxon>Polyangiaceae</taxon>
        <taxon>Sorangium</taxon>
    </lineage>
</organism>
<evidence type="ECO:0000313" key="3">
    <source>
        <dbReference type="Proteomes" id="UP000075515"/>
    </source>
</evidence>
<feature type="compositionally biased region" description="Pro residues" evidence="1">
    <location>
        <begin position="53"/>
        <end position="66"/>
    </location>
</feature>